<evidence type="ECO:0000256" key="2">
    <source>
        <dbReference type="SAM" id="Phobius"/>
    </source>
</evidence>
<accession>A0AAN8ENC5</accession>
<protein>
    <recommendedName>
        <fullName evidence="3">DUF4396 domain-containing protein</fullName>
    </recommendedName>
</protein>
<name>A0AAN8ENC5_9EURO</name>
<keyword evidence="2" id="KW-0812">Transmembrane</keyword>
<keyword evidence="2" id="KW-0472">Membrane</keyword>
<dbReference type="AlphaFoldDB" id="A0AAN8ENC5"/>
<dbReference type="Proteomes" id="UP001316803">
    <property type="component" value="Unassembled WGS sequence"/>
</dbReference>
<feature type="transmembrane region" description="Helical" evidence="2">
    <location>
        <begin position="9"/>
        <end position="31"/>
    </location>
</feature>
<sequence>MSAPFHEPIALVILSSISIGLGGVTAGWIVLDSLLRRGWRSMFTIMIPVYVINALYLWPVTLRMYNRYGRPDKPSSSDGQAKQGGSEAIERDSDRVRKVSLGQQQHHDTSESTLNDEEAYKETNTSDNSARPFFATVTIGVCHCGAGCVLGDIIGEWLVYDIGATIGSNPPRQLWAQMLVGFGSSLRRHLSIFQHRGRV</sequence>
<comment type="caution">
    <text evidence="4">The sequence shown here is derived from an EMBL/GenBank/DDBJ whole genome shotgun (WGS) entry which is preliminary data.</text>
</comment>
<evidence type="ECO:0000313" key="4">
    <source>
        <dbReference type="EMBL" id="KAK5948583.1"/>
    </source>
</evidence>
<keyword evidence="2" id="KW-1133">Transmembrane helix</keyword>
<evidence type="ECO:0000313" key="5">
    <source>
        <dbReference type="Proteomes" id="UP001316803"/>
    </source>
</evidence>
<keyword evidence="5" id="KW-1185">Reference proteome</keyword>
<evidence type="ECO:0000256" key="1">
    <source>
        <dbReference type="SAM" id="MobiDB-lite"/>
    </source>
</evidence>
<evidence type="ECO:0000259" key="3">
    <source>
        <dbReference type="Pfam" id="PF14342"/>
    </source>
</evidence>
<dbReference type="Pfam" id="PF14342">
    <property type="entry name" value="DUF4396"/>
    <property type="match status" value="1"/>
</dbReference>
<dbReference type="InterPro" id="IPR025509">
    <property type="entry name" value="DUF4396"/>
</dbReference>
<feature type="compositionally biased region" description="Basic and acidic residues" evidence="1">
    <location>
        <begin position="88"/>
        <end position="97"/>
    </location>
</feature>
<organism evidence="4 5">
    <name type="scientific">Knufia fluminis</name>
    <dbReference type="NCBI Taxonomy" id="191047"/>
    <lineage>
        <taxon>Eukaryota</taxon>
        <taxon>Fungi</taxon>
        <taxon>Dikarya</taxon>
        <taxon>Ascomycota</taxon>
        <taxon>Pezizomycotina</taxon>
        <taxon>Eurotiomycetes</taxon>
        <taxon>Chaetothyriomycetidae</taxon>
        <taxon>Chaetothyriales</taxon>
        <taxon>Trichomeriaceae</taxon>
        <taxon>Knufia</taxon>
    </lineage>
</organism>
<gene>
    <name evidence="4" type="ORF">OHC33_010342</name>
</gene>
<dbReference type="EMBL" id="JAKLMC020000045">
    <property type="protein sequence ID" value="KAK5948583.1"/>
    <property type="molecule type" value="Genomic_DNA"/>
</dbReference>
<feature type="region of interest" description="Disordered" evidence="1">
    <location>
        <begin position="69"/>
        <end position="126"/>
    </location>
</feature>
<feature type="transmembrane region" description="Helical" evidence="2">
    <location>
        <begin position="43"/>
        <end position="65"/>
    </location>
</feature>
<reference evidence="4 5" key="1">
    <citation type="submission" date="2022-12" db="EMBL/GenBank/DDBJ databases">
        <title>Genomic features and morphological characterization of a novel Knufia sp. strain isolated from spacecraft assembly facility.</title>
        <authorList>
            <person name="Teixeira M."/>
            <person name="Chander A.M."/>
            <person name="Stajich J.E."/>
            <person name="Venkateswaran K."/>
        </authorList>
    </citation>
    <scope>NUCLEOTIDE SEQUENCE [LARGE SCALE GENOMIC DNA]</scope>
    <source>
        <strain evidence="4 5">FJI-L2-BK-P2</strain>
    </source>
</reference>
<feature type="domain" description="DUF4396" evidence="3">
    <location>
        <begin position="136"/>
        <end position="185"/>
    </location>
</feature>
<proteinExistence type="predicted"/>